<reference evidence="1 2" key="1">
    <citation type="submission" date="2021-06" db="EMBL/GenBank/DDBJ databases">
        <title>Caerostris extrusa draft genome.</title>
        <authorList>
            <person name="Kono N."/>
            <person name="Arakawa K."/>
        </authorList>
    </citation>
    <scope>NUCLEOTIDE SEQUENCE [LARGE SCALE GENOMIC DNA]</scope>
</reference>
<sequence>MQQRFMTMHEYYEENTREARDSFPHIALVMTETPFSTGALFLRHSMNTSGFIAAEYSMLEILRGLLRRSYSVPSTEWILPQTGIGYHSSMLEFCVSSVE</sequence>
<dbReference type="Proteomes" id="UP001054945">
    <property type="component" value="Unassembled WGS sequence"/>
</dbReference>
<name>A0AAV4RDR3_CAEEX</name>
<evidence type="ECO:0000313" key="1">
    <source>
        <dbReference type="EMBL" id="GIY18587.1"/>
    </source>
</evidence>
<keyword evidence="2" id="KW-1185">Reference proteome</keyword>
<protein>
    <submittedName>
        <fullName evidence="1">Uncharacterized protein</fullName>
    </submittedName>
</protein>
<comment type="caution">
    <text evidence="1">The sequence shown here is derived from an EMBL/GenBank/DDBJ whole genome shotgun (WGS) entry which is preliminary data.</text>
</comment>
<dbReference type="EMBL" id="BPLR01007649">
    <property type="protein sequence ID" value="GIY18587.1"/>
    <property type="molecule type" value="Genomic_DNA"/>
</dbReference>
<dbReference type="AlphaFoldDB" id="A0AAV4RDR3"/>
<gene>
    <name evidence="1" type="ORF">CEXT_579851</name>
</gene>
<accession>A0AAV4RDR3</accession>
<proteinExistence type="predicted"/>
<evidence type="ECO:0000313" key="2">
    <source>
        <dbReference type="Proteomes" id="UP001054945"/>
    </source>
</evidence>
<organism evidence="1 2">
    <name type="scientific">Caerostris extrusa</name>
    <name type="common">Bark spider</name>
    <name type="synonym">Caerostris bankana</name>
    <dbReference type="NCBI Taxonomy" id="172846"/>
    <lineage>
        <taxon>Eukaryota</taxon>
        <taxon>Metazoa</taxon>
        <taxon>Ecdysozoa</taxon>
        <taxon>Arthropoda</taxon>
        <taxon>Chelicerata</taxon>
        <taxon>Arachnida</taxon>
        <taxon>Araneae</taxon>
        <taxon>Araneomorphae</taxon>
        <taxon>Entelegynae</taxon>
        <taxon>Araneoidea</taxon>
        <taxon>Araneidae</taxon>
        <taxon>Caerostris</taxon>
    </lineage>
</organism>